<reference evidence="1" key="1">
    <citation type="submission" date="2018-05" db="EMBL/GenBank/DDBJ databases">
        <authorList>
            <person name="Lanie J.A."/>
            <person name="Ng W.-L."/>
            <person name="Kazmierczak K.M."/>
            <person name="Andrzejewski T.M."/>
            <person name="Davidsen T.M."/>
            <person name="Wayne K.J."/>
            <person name="Tettelin H."/>
            <person name="Glass J.I."/>
            <person name="Rusch D."/>
            <person name="Podicherti R."/>
            <person name="Tsui H.-C.T."/>
            <person name="Winkler M.E."/>
        </authorList>
    </citation>
    <scope>NUCLEOTIDE SEQUENCE</scope>
</reference>
<name>A0A382Z8S0_9ZZZZ</name>
<evidence type="ECO:0000313" key="1">
    <source>
        <dbReference type="EMBL" id="SVD91863.1"/>
    </source>
</evidence>
<dbReference type="AlphaFoldDB" id="A0A382Z8S0"/>
<sequence length="152" mass="17274">MKVATNSSRFIRLFFTPVACLLLAAVARAEDLAPYSFDHFFDTSRLIKIDLKVEPADWDKVRVQHRSLVKTLRTDIPPSEQKKPFSYVSANLTIDGTDIGRVAIRKKGFVGSLDYDRPSLKIQIDQYEKKKMFAGVDTLTLNNNKQDGSRVH</sequence>
<feature type="non-terminal residue" evidence="1">
    <location>
        <position position="152"/>
    </location>
</feature>
<organism evidence="1">
    <name type="scientific">marine metagenome</name>
    <dbReference type="NCBI Taxonomy" id="408172"/>
    <lineage>
        <taxon>unclassified sequences</taxon>
        <taxon>metagenomes</taxon>
        <taxon>ecological metagenomes</taxon>
    </lineage>
</organism>
<proteinExistence type="predicted"/>
<accession>A0A382Z8S0</accession>
<gene>
    <name evidence="1" type="ORF">METZ01_LOCUS444717</name>
</gene>
<protein>
    <submittedName>
        <fullName evidence="1">Uncharacterized protein</fullName>
    </submittedName>
</protein>
<dbReference type="EMBL" id="UINC01181920">
    <property type="protein sequence ID" value="SVD91863.1"/>
    <property type="molecule type" value="Genomic_DNA"/>
</dbReference>